<dbReference type="PANTHER" id="PTHR34050:SF3">
    <property type="entry name" value="DNA REPAIR RAD52-LIKE PROTEIN 2, CHLOROPLASTIC"/>
    <property type="match status" value="1"/>
</dbReference>
<evidence type="ECO:0008006" key="3">
    <source>
        <dbReference type="Google" id="ProtNLM"/>
    </source>
</evidence>
<sequence>MAVQNNNSSFFLTKSAFPAIFPWSSSSSWKKKIMNPASVVNVASSSSSSTATSVWLRIDGGFGGRSKVRLAFALGGSSDSSSSSSNNNTSSSNRSRGGGGPDGSNKKKGPAGVPNSNYVVPLDKSLSSSYLSCITRPLAEILRDLNKRIPDNIIKPSPSLPHQSHSSATPIIPWYHANRMLSFYAPGWCGEVRDVIFSEDGSVTVVYRVTIRGSDGEAHRESSGTISASDVHIVDPVAAAEEIAFCRACARFGLGLYMYHEE</sequence>
<protein>
    <recommendedName>
        <fullName evidence="3">DNA repair RAD52-like protein 2, chloroplastic</fullName>
    </recommendedName>
</protein>
<evidence type="ECO:0000313" key="2">
    <source>
        <dbReference type="EMBL" id="MBX21637.1"/>
    </source>
</evidence>
<evidence type="ECO:0000256" key="1">
    <source>
        <dbReference type="SAM" id="MobiDB-lite"/>
    </source>
</evidence>
<accession>A0A2P2LUI5</accession>
<dbReference type="GO" id="GO:0000724">
    <property type="term" value="P:double-strand break repair via homologous recombination"/>
    <property type="evidence" value="ECO:0007669"/>
    <property type="project" value="InterPro"/>
</dbReference>
<dbReference type="EMBL" id="GGEC01041152">
    <property type="protein sequence ID" value="MBX21636.1"/>
    <property type="molecule type" value="Transcribed_RNA"/>
</dbReference>
<proteinExistence type="predicted"/>
<organism evidence="2">
    <name type="scientific">Rhizophora mucronata</name>
    <name type="common">Asiatic mangrove</name>
    <dbReference type="NCBI Taxonomy" id="61149"/>
    <lineage>
        <taxon>Eukaryota</taxon>
        <taxon>Viridiplantae</taxon>
        <taxon>Streptophyta</taxon>
        <taxon>Embryophyta</taxon>
        <taxon>Tracheophyta</taxon>
        <taxon>Spermatophyta</taxon>
        <taxon>Magnoliopsida</taxon>
        <taxon>eudicotyledons</taxon>
        <taxon>Gunneridae</taxon>
        <taxon>Pentapetalae</taxon>
        <taxon>rosids</taxon>
        <taxon>fabids</taxon>
        <taxon>Malpighiales</taxon>
        <taxon>Rhizophoraceae</taxon>
        <taxon>Rhizophora</taxon>
    </lineage>
</organism>
<name>A0A2P2LUI5_RHIMU</name>
<reference evidence="2" key="1">
    <citation type="submission" date="2018-02" db="EMBL/GenBank/DDBJ databases">
        <title>Rhizophora mucronata_Transcriptome.</title>
        <authorList>
            <person name="Meera S.P."/>
            <person name="Sreeshan A."/>
            <person name="Augustine A."/>
        </authorList>
    </citation>
    <scope>NUCLEOTIDE SEQUENCE</scope>
    <source>
        <tissue evidence="2">Leaf</tissue>
    </source>
</reference>
<dbReference type="GO" id="GO:0003677">
    <property type="term" value="F:DNA binding"/>
    <property type="evidence" value="ECO:0007669"/>
    <property type="project" value="InterPro"/>
</dbReference>
<feature type="region of interest" description="Disordered" evidence="1">
    <location>
        <begin position="75"/>
        <end position="116"/>
    </location>
</feature>
<feature type="compositionally biased region" description="Low complexity" evidence="1">
    <location>
        <begin position="75"/>
        <end position="95"/>
    </location>
</feature>
<dbReference type="AlphaFoldDB" id="A0A2P2LUI5"/>
<dbReference type="PANTHER" id="PTHR34050">
    <property type="entry name" value="DNA REPAIR RAD52-LIKE PROTEIN 2, CHLOROPLASTIC"/>
    <property type="match status" value="1"/>
</dbReference>
<dbReference type="InterPro" id="IPR037489">
    <property type="entry name" value="RAD52-like"/>
</dbReference>
<dbReference type="EMBL" id="GGEC01041153">
    <property type="protein sequence ID" value="MBX21637.1"/>
    <property type="molecule type" value="Transcribed_RNA"/>
</dbReference>